<evidence type="ECO:0000256" key="1">
    <source>
        <dbReference type="SAM" id="Phobius"/>
    </source>
</evidence>
<keyword evidence="1" id="KW-1133">Transmembrane helix</keyword>
<accession>A0A2T0BMD6</accession>
<feature type="transmembrane region" description="Helical" evidence="1">
    <location>
        <begin position="12"/>
        <end position="33"/>
    </location>
</feature>
<dbReference type="InterPro" id="IPR052955">
    <property type="entry name" value="UPF0703_membrane_permease"/>
</dbReference>
<dbReference type="PANTHER" id="PTHR40047">
    <property type="entry name" value="UPF0703 PROTEIN YCGQ"/>
    <property type="match status" value="1"/>
</dbReference>
<dbReference type="EMBL" id="PVXP01000025">
    <property type="protein sequence ID" value="PRR85038.1"/>
    <property type="molecule type" value="Genomic_DNA"/>
</dbReference>
<dbReference type="Pfam" id="PF21537">
    <property type="entry name" value="DUF1980_C"/>
    <property type="match status" value="1"/>
</dbReference>
<dbReference type="AlphaFoldDB" id="A0A2T0BMD6"/>
<feature type="domain" description="DUF1980" evidence="3">
    <location>
        <begin position="112"/>
        <end position="247"/>
    </location>
</feature>
<evidence type="ECO:0000313" key="4">
    <source>
        <dbReference type="EMBL" id="PRR85038.1"/>
    </source>
</evidence>
<evidence type="ECO:0000259" key="3">
    <source>
        <dbReference type="Pfam" id="PF21537"/>
    </source>
</evidence>
<feature type="domain" description="DUF1980" evidence="2">
    <location>
        <begin position="18"/>
        <end position="99"/>
    </location>
</feature>
<name>A0A2T0BMD6_9CLOT</name>
<keyword evidence="1" id="KW-0472">Membrane</keyword>
<keyword evidence="5" id="KW-1185">Reference proteome</keyword>
<protein>
    <recommendedName>
        <fullName evidence="6">Two-component membrane permease complex subunit</fullName>
    </recommendedName>
</protein>
<proteinExistence type="predicted"/>
<dbReference type="RefSeq" id="WP_106009542.1">
    <property type="nucleotide sequence ID" value="NZ_JALCPJ010000013.1"/>
</dbReference>
<dbReference type="NCBIfam" id="TIGR03943">
    <property type="entry name" value="TIGR03943 family putative permease subunit"/>
    <property type="match status" value="1"/>
</dbReference>
<feature type="transmembrane region" description="Helical" evidence="1">
    <location>
        <begin position="45"/>
        <end position="65"/>
    </location>
</feature>
<dbReference type="PANTHER" id="PTHR40047:SF1">
    <property type="entry name" value="UPF0703 PROTEIN YCGQ"/>
    <property type="match status" value="1"/>
</dbReference>
<dbReference type="Proteomes" id="UP000237798">
    <property type="component" value="Unassembled WGS sequence"/>
</dbReference>
<organism evidence="4 5">
    <name type="scientific">Clostridium luticellarii</name>
    <dbReference type="NCBI Taxonomy" id="1691940"/>
    <lineage>
        <taxon>Bacteria</taxon>
        <taxon>Bacillati</taxon>
        <taxon>Bacillota</taxon>
        <taxon>Clostridia</taxon>
        <taxon>Eubacteriales</taxon>
        <taxon>Clostridiaceae</taxon>
        <taxon>Clostridium</taxon>
    </lineage>
</organism>
<reference evidence="4 5" key="1">
    <citation type="submission" date="2018-03" db="EMBL/GenBank/DDBJ databases">
        <title>Genome sequence of Clostridium luticellarii DSM 29923.</title>
        <authorList>
            <person name="Poehlein A."/>
            <person name="Daniel R."/>
        </authorList>
    </citation>
    <scope>NUCLEOTIDE SEQUENCE [LARGE SCALE GENOMIC DNA]</scope>
    <source>
        <strain evidence="4 5">DSM 29923</strain>
    </source>
</reference>
<dbReference type="OrthoDB" id="9770408at2"/>
<dbReference type="InterPro" id="IPR015402">
    <property type="entry name" value="DUF1980"/>
</dbReference>
<gene>
    <name evidence="4" type="ORF">CLLU_19520</name>
</gene>
<evidence type="ECO:0000259" key="2">
    <source>
        <dbReference type="Pfam" id="PF09323"/>
    </source>
</evidence>
<dbReference type="InterPro" id="IPR048447">
    <property type="entry name" value="DUF1980_C"/>
</dbReference>
<keyword evidence="1" id="KW-0812">Transmembrane</keyword>
<evidence type="ECO:0008006" key="6">
    <source>
        <dbReference type="Google" id="ProtNLM"/>
    </source>
</evidence>
<evidence type="ECO:0000313" key="5">
    <source>
        <dbReference type="Proteomes" id="UP000237798"/>
    </source>
</evidence>
<dbReference type="Pfam" id="PF09323">
    <property type="entry name" value="DUF1980"/>
    <property type="match status" value="1"/>
</dbReference>
<feature type="transmembrane region" description="Helical" evidence="1">
    <location>
        <begin position="77"/>
        <end position="95"/>
    </location>
</feature>
<comment type="caution">
    <text evidence="4">The sequence shown here is derived from an EMBL/GenBank/DDBJ whole genome shotgun (WGS) entry which is preliminary data.</text>
</comment>
<dbReference type="InterPro" id="IPR048493">
    <property type="entry name" value="DUF1980_N"/>
</dbReference>
<sequence>MTNKKSSLNINIGELTWFIILIAISLYFFTLVYTGNIKIFIHPAMIKYTIFASVFLLILSIFQLPKIFKNKYDKPRPGYIIFAIPIIIGILANPLELNQNASNSKNITLVQNSDMLKDTSSINKSGPIVFNDNNYLNMMNEINDTPNKFKNRQIVLKGFIYRDSSLDKNQFVIARELMTCCAADTQIIGFLCSYNGPAIDADTWIQVTGTLSTTNYIDANSKQKSLLPLLEIKNISKIPLPKSKYIYFNYKQ</sequence>